<evidence type="ECO:0000313" key="3">
    <source>
        <dbReference type="Proteomes" id="UP000230066"/>
    </source>
</evidence>
<dbReference type="Proteomes" id="UP000230066">
    <property type="component" value="Unassembled WGS sequence"/>
</dbReference>
<sequence>MPTDPCLKACPDVSSSSPDPASHRTKFYITLSGNKTAVSSTIISAESPPNPDRFQKRNMVGARSNVKSRLGSRKVLPYSRPEDERLSAKDRLGPVTHHSQLRLKSMANPRFAMDAESTYEDLDEQVDMVEIVEGELEADEPDQSEDDKIHMDSDINDVDQRFVSAGEEDSGVAMKSRLIDRINQRQLVVNLNETDEDDELSPTKGAGNKSVLQKPAIDTEQVHVPR</sequence>
<proteinExistence type="predicted"/>
<reference evidence="2" key="1">
    <citation type="submission" date="2019-03" db="EMBL/GenBank/DDBJ databases">
        <title>Improved annotation for the trematode Fasciola hepatica.</title>
        <authorList>
            <person name="Choi Y.-J."/>
            <person name="Martin J."/>
            <person name="Mitreva M."/>
        </authorList>
    </citation>
    <scope>NUCLEOTIDE SEQUENCE [LARGE SCALE GENOMIC DNA]</scope>
</reference>
<feature type="region of interest" description="Disordered" evidence="1">
    <location>
        <begin position="192"/>
        <end position="226"/>
    </location>
</feature>
<feature type="region of interest" description="Disordered" evidence="1">
    <location>
        <begin position="43"/>
        <end position="71"/>
    </location>
</feature>
<feature type="region of interest" description="Disordered" evidence="1">
    <location>
        <begin position="1"/>
        <end position="23"/>
    </location>
</feature>
<feature type="compositionally biased region" description="Low complexity" evidence="1">
    <location>
        <begin position="11"/>
        <end position="20"/>
    </location>
</feature>
<protein>
    <submittedName>
        <fullName evidence="2">Uncharacterized protein</fullName>
    </submittedName>
</protein>
<keyword evidence="3" id="KW-1185">Reference proteome</keyword>
<dbReference type="AlphaFoldDB" id="A0A4E0RVK4"/>
<organism evidence="2 3">
    <name type="scientific">Fasciola hepatica</name>
    <name type="common">Liver fluke</name>
    <dbReference type="NCBI Taxonomy" id="6192"/>
    <lineage>
        <taxon>Eukaryota</taxon>
        <taxon>Metazoa</taxon>
        <taxon>Spiralia</taxon>
        <taxon>Lophotrochozoa</taxon>
        <taxon>Platyhelminthes</taxon>
        <taxon>Trematoda</taxon>
        <taxon>Digenea</taxon>
        <taxon>Plagiorchiida</taxon>
        <taxon>Echinostomata</taxon>
        <taxon>Echinostomatoidea</taxon>
        <taxon>Fasciolidae</taxon>
        <taxon>Fasciola</taxon>
    </lineage>
</organism>
<evidence type="ECO:0000313" key="2">
    <source>
        <dbReference type="EMBL" id="THD18700.1"/>
    </source>
</evidence>
<accession>A0A4E0RVK4</accession>
<evidence type="ECO:0000256" key="1">
    <source>
        <dbReference type="SAM" id="MobiDB-lite"/>
    </source>
</evidence>
<dbReference type="EMBL" id="JXXN02009036">
    <property type="protein sequence ID" value="THD18700.1"/>
    <property type="molecule type" value="Genomic_DNA"/>
</dbReference>
<gene>
    <name evidence="2" type="ORF">D915_010696</name>
</gene>
<comment type="caution">
    <text evidence="2">The sequence shown here is derived from an EMBL/GenBank/DDBJ whole genome shotgun (WGS) entry which is preliminary data.</text>
</comment>
<name>A0A4E0RVK4_FASHE</name>